<evidence type="ECO:0000259" key="1">
    <source>
        <dbReference type="Pfam" id="PF01882"/>
    </source>
</evidence>
<dbReference type="Proteomes" id="UP000235162">
    <property type="component" value="Unassembled WGS sequence"/>
</dbReference>
<dbReference type="SUPFAM" id="SSF53300">
    <property type="entry name" value="vWA-like"/>
    <property type="match status" value="1"/>
</dbReference>
<gene>
    <name evidence="2" type="ORF">C0029_16400</name>
</gene>
<protein>
    <submittedName>
        <fullName evidence="2">DUF58 domain-containing protein</fullName>
    </submittedName>
</protein>
<dbReference type="AlphaFoldDB" id="A0AAP8MC64"/>
<evidence type="ECO:0000313" key="2">
    <source>
        <dbReference type="EMBL" id="PLW85108.1"/>
    </source>
</evidence>
<organism evidence="2 3">
    <name type="scientific">Halioglobus japonicus</name>
    <dbReference type="NCBI Taxonomy" id="930805"/>
    <lineage>
        <taxon>Bacteria</taxon>
        <taxon>Pseudomonadati</taxon>
        <taxon>Pseudomonadota</taxon>
        <taxon>Gammaproteobacteria</taxon>
        <taxon>Cellvibrionales</taxon>
        <taxon>Halieaceae</taxon>
        <taxon>Halioglobus</taxon>
    </lineage>
</organism>
<dbReference type="PANTHER" id="PTHR33608:SF12">
    <property type="entry name" value="DUF58 DOMAIN-CONTAINING PROTEIN"/>
    <property type="match status" value="1"/>
</dbReference>
<name>A0AAP8MC64_9GAMM</name>
<sequence>MLADAVSEDGIYTNLHALVRLRYTAGGFSYLPKQPVRSLLAGRKRSKLRGRGLDFDELRHYRPGDDIRTMDWRVTNRTGKPHVRVYTEERDRPVVVVVDQRMPMFFGSTRKMKSVVAAEAAAITAWRVLGVGDRIGAIMFNDERVLDIRPARSEKKVMAWLGDLEDMNRQLSVNSGTAARPDALAQALEATQRMISHDYLVILVSDFFGWNDQSLQSIRRIGEHNDIICTMIYDPLERDISRADQLVVSDGRYQLEINPGKEGLGQRFEDQFKSNFARVQAALMRHEVPVIQLHTDADTASQLRQQLGGERPLR</sequence>
<dbReference type="InterPro" id="IPR036465">
    <property type="entry name" value="vWFA_dom_sf"/>
</dbReference>
<feature type="domain" description="DUF58" evidence="1">
    <location>
        <begin position="57"/>
        <end position="270"/>
    </location>
</feature>
<keyword evidence="3" id="KW-1185">Reference proteome</keyword>
<evidence type="ECO:0000313" key="3">
    <source>
        <dbReference type="Proteomes" id="UP000235162"/>
    </source>
</evidence>
<accession>A0AAP8MC64</accession>
<dbReference type="PANTHER" id="PTHR33608">
    <property type="entry name" value="BLL2464 PROTEIN"/>
    <property type="match status" value="1"/>
</dbReference>
<comment type="caution">
    <text evidence="2">The sequence shown here is derived from an EMBL/GenBank/DDBJ whole genome shotgun (WGS) entry which is preliminary data.</text>
</comment>
<dbReference type="InterPro" id="IPR002881">
    <property type="entry name" value="DUF58"/>
</dbReference>
<dbReference type="KEGG" id="hja:BST95_02135"/>
<proteinExistence type="predicted"/>
<dbReference type="Pfam" id="PF01882">
    <property type="entry name" value="DUF58"/>
    <property type="match status" value="1"/>
</dbReference>
<reference evidence="2 3" key="1">
    <citation type="submission" date="2018-01" db="EMBL/GenBank/DDBJ databases">
        <title>The draft genome sequence of Halioglobus japonicus S1-36.</title>
        <authorList>
            <person name="Du Z.-J."/>
            <person name="Shi M.-J."/>
        </authorList>
    </citation>
    <scope>NUCLEOTIDE SEQUENCE [LARGE SCALE GENOMIC DNA]</scope>
    <source>
        <strain evidence="2 3">S1-36</strain>
    </source>
</reference>
<dbReference type="EMBL" id="PKUR01000004">
    <property type="protein sequence ID" value="PLW85108.1"/>
    <property type="molecule type" value="Genomic_DNA"/>
</dbReference>